<dbReference type="PROSITE" id="PS50126">
    <property type="entry name" value="S1"/>
    <property type="match status" value="1"/>
</dbReference>
<dbReference type="AlphaFoldDB" id="A0A9D1HT79"/>
<dbReference type="Proteomes" id="UP000824087">
    <property type="component" value="Unassembled WGS sequence"/>
</dbReference>
<organism evidence="3 4">
    <name type="scientific">Candidatus Fimihabitans intestinipullorum</name>
    <dbReference type="NCBI Taxonomy" id="2840820"/>
    <lineage>
        <taxon>Bacteria</taxon>
        <taxon>Bacillati</taxon>
        <taxon>Mycoplasmatota</taxon>
        <taxon>Mycoplasmatota incertae sedis</taxon>
        <taxon>Candidatus Fimihabitans</taxon>
    </lineage>
</organism>
<proteinExistence type="predicted"/>
<dbReference type="GO" id="GO:0003729">
    <property type="term" value="F:mRNA binding"/>
    <property type="evidence" value="ECO:0007669"/>
    <property type="project" value="TreeGrafter"/>
</dbReference>
<reference evidence="3" key="2">
    <citation type="journal article" date="2021" name="PeerJ">
        <title>Extensive microbial diversity within the chicken gut microbiome revealed by metagenomics and culture.</title>
        <authorList>
            <person name="Gilroy R."/>
            <person name="Ravi A."/>
            <person name="Getino M."/>
            <person name="Pursley I."/>
            <person name="Horton D.L."/>
            <person name="Alikhan N.F."/>
            <person name="Baker D."/>
            <person name="Gharbi K."/>
            <person name="Hall N."/>
            <person name="Watson M."/>
            <person name="Adriaenssens E.M."/>
            <person name="Foster-Nyarko E."/>
            <person name="Jarju S."/>
            <person name="Secka A."/>
            <person name="Antonio M."/>
            <person name="Oren A."/>
            <person name="Chaudhuri R.R."/>
            <person name="La Ragione R."/>
            <person name="Hildebrand F."/>
            <person name="Pallen M.J."/>
        </authorList>
    </citation>
    <scope>NUCLEOTIDE SEQUENCE</scope>
    <source>
        <strain evidence="3">CHK197-8231</strain>
    </source>
</reference>
<comment type="caution">
    <text evidence="3">The sequence shown here is derived from an EMBL/GenBank/DDBJ whole genome shotgun (WGS) entry which is preliminary data.</text>
</comment>
<evidence type="ECO:0000259" key="2">
    <source>
        <dbReference type="PROSITE" id="PS50126"/>
    </source>
</evidence>
<dbReference type="Gene3D" id="2.40.50.140">
    <property type="entry name" value="Nucleic acid-binding proteins"/>
    <property type="match status" value="1"/>
</dbReference>
<name>A0A9D1HT79_9BACT</name>
<feature type="domain" description="S1 motif" evidence="2">
    <location>
        <begin position="7"/>
        <end position="76"/>
    </location>
</feature>
<accession>A0A9D1HT79</accession>
<dbReference type="EMBL" id="DVML01000007">
    <property type="protein sequence ID" value="HIU22084.1"/>
    <property type="molecule type" value="Genomic_DNA"/>
</dbReference>
<evidence type="ECO:0000313" key="4">
    <source>
        <dbReference type="Proteomes" id="UP000824087"/>
    </source>
</evidence>
<evidence type="ECO:0000313" key="3">
    <source>
        <dbReference type="EMBL" id="HIU22084.1"/>
    </source>
</evidence>
<dbReference type="SUPFAM" id="SSF50249">
    <property type="entry name" value="Nucleic acid-binding proteins"/>
    <property type="match status" value="1"/>
</dbReference>
<dbReference type="PANTHER" id="PTHR10724:SF10">
    <property type="entry name" value="S1 RNA-BINDING DOMAIN-CONTAINING PROTEIN 1"/>
    <property type="match status" value="1"/>
</dbReference>
<comment type="function">
    <text evidence="1">Binds mRNA; thus facilitating recognition of the initiation point. It is needed to translate mRNA with a short Shine-Dalgarno (SD) purine-rich sequence.</text>
</comment>
<protein>
    <submittedName>
        <fullName evidence="3">S1 RNA-binding domain-containing protein</fullName>
    </submittedName>
</protein>
<dbReference type="NCBIfam" id="NF040579">
    <property type="entry name" value="S1_dom_CvfD"/>
    <property type="match status" value="1"/>
</dbReference>
<dbReference type="FunFam" id="2.40.50.140:FF:000103">
    <property type="entry name" value="protein RRP5 homolog"/>
    <property type="match status" value="1"/>
</dbReference>
<dbReference type="Pfam" id="PF00575">
    <property type="entry name" value="S1"/>
    <property type="match status" value="1"/>
</dbReference>
<dbReference type="InterPro" id="IPR050437">
    <property type="entry name" value="Ribos_protein_bS1-like"/>
</dbReference>
<reference evidence="3" key="1">
    <citation type="submission" date="2020-10" db="EMBL/GenBank/DDBJ databases">
        <authorList>
            <person name="Gilroy R."/>
        </authorList>
    </citation>
    <scope>NUCLEOTIDE SEQUENCE</scope>
    <source>
        <strain evidence="3">CHK197-8231</strain>
    </source>
</reference>
<evidence type="ECO:0000256" key="1">
    <source>
        <dbReference type="ARBA" id="ARBA00025604"/>
    </source>
</evidence>
<dbReference type="SMART" id="SM00316">
    <property type="entry name" value="S1"/>
    <property type="match status" value="1"/>
</dbReference>
<sequence>MANYKKGNIVTGTVTGIESYGVFVSFDEYYSGLIHISEISHGFVKDIHDYVKVGDVIKVEILEVDEETSHLKLSIKNIGVEKPKSNRRKKRKIEETASGFRTLAKKLPYWIKENLKKQENGINSIDK</sequence>
<dbReference type="GO" id="GO:0006412">
    <property type="term" value="P:translation"/>
    <property type="evidence" value="ECO:0007669"/>
    <property type="project" value="TreeGrafter"/>
</dbReference>
<dbReference type="GO" id="GO:0003735">
    <property type="term" value="F:structural constituent of ribosome"/>
    <property type="evidence" value="ECO:0007669"/>
    <property type="project" value="TreeGrafter"/>
</dbReference>
<dbReference type="PANTHER" id="PTHR10724">
    <property type="entry name" value="30S RIBOSOMAL PROTEIN S1"/>
    <property type="match status" value="1"/>
</dbReference>
<gene>
    <name evidence="3" type="ORF">IAD49_00665</name>
</gene>
<dbReference type="InterPro" id="IPR003029">
    <property type="entry name" value="S1_domain"/>
</dbReference>
<dbReference type="InterPro" id="IPR012340">
    <property type="entry name" value="NA-bd_OB-fold"/>
</dbReference>